<evidence type="ECO:0000256" key="1">
    <source>
        <dbReference type="ARBA" id="ARBA00004167"/>
    </source>
</evidence>
<organism evidence="7 8">
    <name type="scientific">Paradesertivirga mongoliensis</name>
    <dbReference type="NCBI Taxonomy" id="2100740"/>
    <lineage>
        <taxon>Bacteria</taxon>
        <taxon>Pseudomonadati</taxon>
        <taxon>Bacteroidota</taxon>
        <taxon>Sphingobacteriia</taxon>
        <taxon>Sphingobacteriales</taxon>
        <taxon>Sphingobacteriaceae</taxon>
        <taxon>Paradesertivirga</taxon>
    </lineage>
</organism>
<dbReference type="InterPro" id="IPR007452">
    <property type="entry name" value="TamB_C"/>
</dbReference>
<dbReference type="PANTHER" id="PTHR36985">
    <property type="entry name" value="TRANSLOCATION AND ASSEMBLY MODULE SUBUNIT TAMB"/>
    <property type="match status" value="1"/>
</dbReference>
<proteinExistence type="predicted"/>
<comment type="subcellular location">
    <subcellularLocation>
        <location evidence="1">Membrane</location>
        <topology evidence="1">Single-pass membrane protein</topology>
    </subcellularLocation>
</comment>
<dbReference type="Proteomes" id="UP001597387">
    <property type="component" value="Unassembled WGS sequence"/>
</dbReference>
<keyword evidence="3 5" id="KW-1133">Transmembrane helix</keyword>
<dbReference type="Pfam" id="PF05359">
    <property type="entry name" value="DUF748"/>
    <property type="match status" value="1"/>
</dbReference>
<dbReference type="Pfam" id="PF04357">
    <property type="entry name" value="TamB"/>
    <property type="match status" value="2"/>
</dbReference>
<sequence length="1684" mass="186429">MSKFGNISLKILLGLVGFIIILVLLVFILIEVPAVQNMARKKVVSFLENKIGTKVEINRLSLDLPKMLVLEDVYFEDKIGDTLLAGDTLKVDMAMMKLLSSEVIVNEIDLRGIKLNVSRSKDSVFNFDYILKAFATTPSATPADTAAAPMKMSIDKINLDRIHLRYKDAPTANDVNLYLSHFDTRIKEFDLEKMRFNIPKFKLSGVNAVVIQSKPAIKSDSKQKDMIEASQAPDLDLIIGAADLDRIKVKYRNDVSALDADVNIGRLNVESDKLDMKRQLIDLKNVNLDNSMFRITLGKKPQAKVVVKEVKEKADAVTTFWAFNSDKINISNSQLRYDDQSMPILRRGIDYGHLDFKNLSLDADGFSFAQDTIAGKINSASLTEKSGLQLRRLTANFFYGKNKAYFEDFYLETDKTLIRNDIKLAYTSIEDISKNPGDLRIDANLDDSRVGFRDILIFAPALASTEPFRSNINEVININGSVNGLVKNLSIPSLELSGYRNTNLLASGKITGLPDMNNAYFDLNIQRFNTRSQDIYSLVPRGTIPDNIRIPESLSLKGTFKGNMSRFHTNMNLNSSFGSAKANGMFAFGKVPSYNARINTYNFNVGRMIKQEATIGRVTMAAHVNGSGMDAKTFSGTVNGKVIRADYNRYSYRNLTLNARARSGVITAKAFMNDPNIDFDLNATANFRNRYPKIVATADIDSLNLQRLNFSKDDFRFRGKIVADLQTADIDYLNGDVLVTNALMVTQGKRIQLDSVSAVSTANADSNTLKIRSEVLNANAAGKYRLSQIAPAIQSTLNRYYNPNGATVTTRTSGPAQHMRFDATLADNPLVQQFVPEIKEMSTISLAGNFNNQTGALNVRGTAPKLVYGAYDLNNLSFNISPNAAGNALNYNIALNKFATSQLQILNTTVTGNIQNNTISTDLQVRDAANRQRYRIAGNMMAMAANFEFSVLPDGLVLNYDPWTVSQGNAIQFGRSGVMARNFVLSRAGQQISINSQPMGLNNPMSVNFTNFKIETITEIARKDSLLAGGTINGNAVIRNFATSPIFTSDLNISDFSFRGDTVGNIALKVNNERANTLAANVGITGRGNQVDMNGFYYINNSSFDMTMDITRLNLESIQGFTMGNLKDATGNLSGRLAITGTTAAPKINGDVNFNDAAFRIGMFNSLYRVDDERIRFNDQGINFNNFTLLDSAGNTANVDGMVYTQNFLDYRFNLDVDTENFQVLNSTAKDNELYYGKLFVDSRIRIRGSVENPEVDSDIKVLENTNLTVVLPQTNPGIVEREGIVEFVDMDDPQVSTVFTTGLDSLNTAPLTGMNVTSNIEVSKEAEFNLIVDQGNGDFIKLKGQAQLNGGIDPSGKVSLTGNYILEEGAYELSFNFIRRRFEIQQGSSITWNGEPTSGIMDVTAVYVAETAPIDLVQQQLAGATQAELNTYKQRLPFELQLSLKGELLKPQISFDIELPEGNYLVGSDVISTVNTRLEQVRAEPAELNKQAFALVLLNRFVSENPFDSSAGGTSVESLARQSVSKLLTEQLNNLAGDLLGGINLSFNLESTDDYTTGELKNRTDLNVAASKQLLNDRLKVSIGSNFELEGPQRTGRQTNNIAGDIAVDYQLSKDGRYLLRAYRKDQYLVAVEGQVIETGLSFILNMDYNRFREIFQRRSAEERRLKEAQKTAAKEVKNEEKL</sequence>
<keyword evidence="4 5" id="KW-0472">Membrane</keyword>
<evidence type="ECO:0000256" key="3">
    <source>
        <dbReference type="ARBA" id="ARBA00022989"/>
    </source>
</evidence>
<dbReference type="InterPro" id="IPR008023">
    <property type="entry name" value="DUF748"/>
</dbReference>
<evidence type="ECO:0000313" key="7">
    <source>
        <dbReference type="EMBL" id="MFD2162599.1"/>
    </source>
</evidence>
<feature type="domain" description="Translocation and assembly module TamB C-terminal" evidence="6">
    <location>
        <begin position="1107"/>
        <end position="1168"/>
    </location>
</feature>
<protein>
    <submittedName>
        <fullName evidence="7">Translocation/assembly module TamB domain-containing protein</fullName>
    </submittedName>
</protein>
<accession>A0ABW4ZL39</accession>
<comment type="caution">
    <text evidence="7">The sequence shown here is derived from an EMBL/GenBank/DDBJ whole genome shotgun (WGS) entry which is preliminary data.</text>
</comment>
<evidence type="ECO:0000256" key="5">
    <source>
        <dbReference type="SAM" id="Phobius"/>
    </source>
</evidence>
<evidence type="ECO:0000259" key="6">
    <source>
        <dbReference type="Pfam" id="PF04357"/>
    </source>
</evidence>
<evidence type="ECO:0000313" key="8">
    <source>
        <dbReference type="Proteomes" id="UP001597387"/>
    </source>
</evidence>
<evidence type="ECO:0000256" key="4">
    <source>
        <dbReference type="ARBA" id="ARBA00023136"/>
    </source>
</evidence>
<name>A0ABW4ZL39_9SPHI</name>
<dbReference type="PANTHER" id="PTHR36985:SF1">
    <property type="entry name" value="TRANSLOCATION AND ASSEMBLY MODULE SUBUNIT TAMB"/>
    <property type="match status" value="1"/>
</dbReference>
<feature type="domain" description="Translocation and assembly module TamB C-terminal" evidence="6">
    <location>
        <begin position="1190"/>
        <end position="1634"/>
    </location>
</feature>
<dbReference type="EMBL" id="JBHUHZ010000001">
    <property type="protein sequence ID" value="MFD2162599.1"/>
    <property type="molecule type" value="Genomic_DNA"/>
</dbReference>
<keyword evidence="2 5" id="KW-0812">Transmembrane</keyword>
<reference evidence="8" key="1">
    <citation type="journal article" date="2019" name="Int. J. Syst. Evol. Microbiol.">
        <title>The Global Catalogue of Microorganisms (GCM) 10K type strain sequencing project: providing services to taxonomists for standard genome sequencing and annotation.</title>
        <authorList>
            <consortium name="The Broad Institute Genomics Platform"/>
            <consortium name="The Broad Institute Genome Sequencing Center for Infectious Disease"/>
            <person name="Wu L."/>
            <person name="Ma J."/>
        </authorList>
    </citation>
    <scope>NUCLEOTIDE SEQUENCE [LARGE SCALE GENOMIC DNA]</scope>
    <source>
        <strain evidence="8">KCTC 42217</strain>
    </source>
</reference>
<gene>
    <name evidence="7" type="ORF">ACFSJU_09370</name>
</gene>
<keyword evidence="8" id="KW-1185">Reference proteome</keyword>
<dbReference type="RefSeq" id="WP_255903289.1">
    <property type="nucleotide sequence ID" value="NZ_JAFMZO010000003.1"/>
</dbReference>
<feature type="transmembrane region" description="Helical" evidence="5">
    <location>
        <begin position="12"/>
        <end position="30"/>
    </location>
</feature>
<evidence type="ECO:0000256" key="2">
    <source>
        <dbReference type="ARBA" id="ARBA00022692"/>
    </source>
</evidence>